<accession>A0A178UVM2</accession>
<evidence type="ECO:0000256" key="10">
    <source>
        <dbReference type="ARBA" id="ARBA00023033"/>
    </source>
</evidence>
<dbReference type="Gene3D" id="1.10.630.10">
    <property type="entry name" value="Cytochrome P450"/>
    <property type="match status" value="1"/>
</dbReference>
<evidence type="ECO:0000256" key="5">
    <source>
        <dbReference type="ARBA" id="ARBA00022692"/>
    </source>
</evidence>
<evidence type="ECO:0000256" key="4">
    <source>
        <dbReference type="ARBA" id="ARBA00022617"/>
    </source>
</evidence>
<protein>
    <submittedName>
        <fullName evidence="15">CYP705A4</fullName>
    </submittedName>
</protein>
<dbReference type="CDD" id="cd20655">
    <property type="entry name" value="CYP93"/>
    <property type="match status" value="1"/>
</dbReference>
<evidence type="ECO:0000256" key="7">
    <source>
        <dbReference type="ARBA" id="ARBA00022989"/>
    </source>
</evidence>
<dbReference type="PANTHER" id="PTHR24298:SF819">
    <property type="entry name" value="CYTOCHROME P450, FAMILY 705, SUBFAMILY A, POLYPEPTIDE 15-RELATED"/>
    <property type="match status" value="1"/>
</dbReference>
<evidence type="ECO:0000256" key="8">
    <source>
        <dbReference type="ARBA" id="ARBA00023002"/>
    </source>
</evidence>
<proteinExistence type="inferred from homology"/>
<reference evidence="16" key="1">
    <citation type="journal article" date="2016" name="Proc. Natl. Acad. Sci. U.S.A.">
        <title>Chromosome-level assembly of Arabidopsis thaliana Ler reveals the extent of translocation and inversion polymorphisms.</title>
        <authorList>
            <person name="Zapata L."/>
            <person name="Ding J."/>
            <person name="Willing E.M."/>
            <person name="Hartwig B."/>
            <person name="Bezdan D."/>
            <person name="Jiao W.B."/>
            <person name="Patel V."/>
            <person name="Velikkakam James G."/>
            <person name="Koornneef M."/>
            <person name="Ossowski S."/>
            <person name="Schneeberger K."/>
        </authorList>
    </citation>
    <scope>NUCLEOTIDE SEQUENCE [LARGE SCALE GENOMIC DNA]</scope>
    <source>
        <strain evidence="16">cv. Landsberg erecta</strain>
    </source>
</reference>
<evidence type="ECO:0000256" key="3">
    <source>
        <dbReference type="ARBA" id="ARBA00010617"/>
    </source>
</evidence>
<organism evidence="15 16">
    <name type="scientific">Arabidopsis thaliana</name>
    <name type="common">Mouse-ear cress</name>
    <dbReference type="NCBI Taxonomy" id="3702"/>
    <lineage>
        <taxon>Eukaryota</taxon>
        <taxon>Viridiplantae</taxon>
        <taxon>Streptophyta</taxon>
        <taxon>Embryophyta</taxon>
        <taxon>Tracheophyta</taxon>
        <taxon>Spermatophyta</taxon>
        <taxon>Magnoliopsida</taxon>
        <taxon>eudicotyledons</taxon>
        <taxon>Gunneridae</taxon>
        <taxon>Pentapetalae</taxon>
        <taxon>rosids</taxon>
        <taxon>malvids</taxon>
        <taxon>Brassicales</taxon>
        <taxon>Brassicaceae</taxon>
        <taxon>Camelineae</taxon>
        <taxon>Arabidopsis</taxon>
    </lineage>
</organism>
<comment type="subcellular location">
    <subcellularLocation>
        <location evidence="2">Membrane</location>
        <topology evidence="2">Single-pass membrane protein</topology>
    </subcellularLocation>
</comment>
<dbReference type="InterPro" id="IPR036396">
    <property type="entry name" value="Cyt_P450_sf"/>
</dbReference>
<feature type="transmembrane region" description="Helical" evidence="14">
    <location>
        <begin position="79"/>
        <end position="100"/>
    </location>
</feature>
<evidence type="ECO:0000256" key="9">
    <source>
        <dbReference type="ARBA" id="ARBA00023004"/>
    </source>
</evidence>
<dbReference type="InterPro" id="IPR051103">
    <property type="entry name" value="Plant_metabolite_P450s"/>
</dbReference>
<dbReference type="GO" id="GO:0016020">
    <property type="term" value="C:membrane"/>
    <property type="evidence" value="ECO:0007669"/>
    <property type="project" value="UniProtKB-SubCell"/>
</dbReference>
<comment type="caution">
    <text evidence="15">The sequence shown here is derived from an EMBL/GenBank/DDBJ whole genome shotgun (WGS) entry which is preliminary data.</text>
</comment>
<dbReference type="PROSITE" id="PS00086">
    <property type="entry name" value="CYTOCHROME_P450"/>
    <property type="match status" value="1"/>
</dbReference>
<keyword evidence="8 13" id="KW-0560">Oxidoreductase</keyword>
<feature type="transmembrane region" description="Helical" evidence="14">
    <location>
        <begin position="51"/>
        <end position="67"/>
    </location>
</feature>
<dbReference type="EMBL" id="LUHQ01000004">
    <property type="protein sequence ID" value="OAO96761.1"/>
    <property type="molecule type" value="Genomic_DNA"/>
</dbReference>
<dbReference type="PRINTS" id="PR00385">
    <property type="entry name" value="P450"/>
</dbReference>
<dbReference type="GO" id="GO:0005506">
    <property type="term" value="F:iron ion binding"/>
    <property type="evidence" value="ECO:0007669"/>
    <property type="project" value="InterPro"/>
</dbReference>
<sequence length="517" mass="59222">MAAMNMIDFQNCFIFILLCLFSRLCYSHFFKKPKDPRLHFDLPPSPPSLPIIGHLHLLLSVLLHRSLQKLSTKYGSILYLRVFRFPVVLISSASIAYEIFRAHDLNISYRGFTPTDDSLFAGSFSFISAPYGDYWKFMKKVLVTNVFGPQAHEQSRGVRADVLERFYGNLFDKAMKKQSVEICAEALKLSNSSICKMIMGRSCSEGRFRDMATELDVLTKKLFFANMLRAWFKKLVVSLFKKETTVISYRFDELLESILVEHEKKLDVHHQRTDLMDALLAAYRDENAEYKITRNHIKSIIADLLFAGTENQVQTIQWAMAEIINNPNVLERLRGEIDSVVGKSRLIQETDLPKLPYLQAVVKETIRLHPPGPFFIRFTKEGCRIRGFYVPENTSVVVNVYAVMRDPDAWEDPLVFKPERFLASSRAEQEEERREKEIKYLPFGSGRRSCPGENLAYVIMGTAIGVMVQGFEWRTTEEKINMDEAVVGLSLTMAHPLKIIPVARTSNSLTASLQKSL</sequence>
<keyword evidence="4 12" id="KW-0349">Heme</keyword>
<keyword evidence="5 14" id="KW-0812">Transmembrane</keyword>
<evidence type="ECO:0000313" key="16">
    <source>
        <dbReference type="Proteomes" id="UP000078284"/>
    </source>
</evidence>
<keyword evidence="11 14" id="KW-0472">Membrane</keyword>
<dbReference type="PANTHER" id="PTHR24298">
    <property type="entry name" value="FLAVONOID 3'-MONOOXYGENASE-RELATED"/>
    <property type="match status" value="1"/>
</dbReference>
<evidence type="ECO:0000256" key="2">
    <source>
        <dbReference type="ARBA" id="ARBA00004167"/>
    </source>
</evidence>
<dbReference type="AlphaFoldDB" id="A0A178UVM2"/>
<dbReference type="Pfam" id="PF00067">
    <property type="entry name" value="p450"/>
    <property type="match status" value="1"/>
</dbReference>
<dbReference type="Proteomes" id="UP000078284">
    <property type="component" value="Chromosome 4"/>
</dbReference>
<comment type="cofactor">
    <cofactor evidence="1 12">
        <name>heme</name>
        <dbReference type="ChEBI" id="CHEBI:30413"/>
    </cofactor>
</comment>
<evidence type="ECO:0000256" key="12">
    <source>
        <dbReference type="PIRSR" id="PIRSR602401-1"/>
    </source>
</evidence>
<dbReference type="GO" id="GO:0004497">
    <property type="term" value="F:monooxygenase activity"/>
    <property type="evidence" value="ECO:0007669"/>
    <property type="project" value="UniProtKB-KW"/>
</dbReference>
<dbReference type="SUPFAM" id="SSF48264">
    <property type="entry name" value="Cytochrome P450"/>
    <property type="match status" value="1"/>
</dbReference>
<name>A0A178UVM2_ARATH</name>
<evidence type="ECO:0000313" key="15">
    <source>
        <dbReference type="EMBL" id="OAO96761.1"/>
    </source>
</evidence>
<dbReference type="GO" id="GO:0020037">
    <property type="term" value="F:heme binding"/>
    <property type="evidence" value="ECO:0007669"/>
    <property type="project" value="InterPro"/>
</dbReference>
<dbReference type="InterPro" id="IPR001128">
    <property type="entry name" value="Cyt_P450"/>
</dbReference>
<keyword evidence="9 12" id="KW-0408">Iron</keyword>
<evidence type="ECO:0000256" key="13">
    <source>
        <dbReference type="RuleBase" id="RU000461"/>
    </source>
</evidence>
<evidence type="ECO:0000256" key="6">
    <source>
        <dbReference type="ARBA" id="ARBA00022723"/>
    </source>
</evidence>
<feature type="binding site" description="axial binding residue" evidence="12">
    <location>
        <position position="450"/>
    </location>
    <ligand>
        <name>heme</name>
        <dbReference type="ChEBI" id="CHEBI:30413"/>
    </ligand>
    <ligandPart>
        <name>Fe</name>
        <dbReference type="ChEBI" id="CHEBI:18248"/>
    </ligandPart>
</feature>
<comment type="similarity">
    <text evidence="3 13">Belongs to the cytochrome P450 family.</text>
</comment>
<keyword evidence="7 14" id="KW-1133">Transmembrane helix</keyword>
<evidence type="ECO:0000256" key="1">
    <source>
        <dbReference type="ARBA" id="ARBA00001971"/>
    </source>
</evidence>
<keyword evidence="6 12" id="KW-0479">Metal-binding</keyword>
<keyword evidence="10 13" id="KW-0503">Monooxygenase</keyword>
<dbReference type="GO" id="GO:0016705">
    <property type="term" value="F:oxidoreductase activity, acting on paired donors, with incorporation or reduction of molecular oxygen"/>
    <property type="evidence" value="ECO:0007669"/>
    <property type="project" value="InterPro"/>
</dbReference>
<dbReference type="PRINTS" id="PR00463">
    <property type="entry name" value="EP450I"/>
</dbReference>
<dbReference type="InterPro" id="IPR002401">
    <property type="entry name" value="Cyt_P450_E_grp-I"/>
</dbReference>
<dbReference type="FunFam" id="1.10.630.10:FF:000019">
    <property type="entry name" value="Cytochrome P450 family protein"/>
    <property type="match status" value="1"/>
</dbReference>
<evidence type="ECO:0000256" key="14">
    <source>
        <dbReference type="SAM" id="Phobius"/>
    </source>
</evidence>
<gene>
    <name evidence="15" type="ordered locus">AXX17_At4g17860</name>
</gene>
<evidence type="ECO:0000256" key="11">
    <source>
        <dbReference type="ARBA" id="ARBA00023136"/>
    </source>
</evidence>
<dbReference type="ExpressionAtlas" id="A0A178UVM2">
    <property type="expression patterns" value="baseline and differential"/>
</dbReference>
<dbReference type="InterPro" id="IPR017972">
    <property type="entry name" value="Cyt_P450_CS"/>
</dbReference>